<dbReference type="CDD" id="cd00838">
    <property type="entry name" value="MPP_superfamily"/>
    <property type="match status" value="1"/>
</dbReference>
<dbReference type="InterPro" id="IPR011152">
    <property type="entry name" value="Pesterase_MJ0912"/>
</dbReference>
<dbReference type="Pfam" id="PF12850">
    <property type="entry name" value="Metallophos_2"/>
    <property type="match status" value="1"/>
</dbReference>
<dbReference type="InterPro" id="IPR029052">
    <property type="entry name" value="Metallo-depent_PP-like"/>
</dbReference>
<dbReference type="Gene3D" id="3.60.21.10">
    <property type="match status" value="1"/>
</dbReference>
<comment type="similarity">
    <text evidence="1">Belongs to the metallophosphoesterase superfamily. YfcE family.</text>
</comment>
<dbReference type="Proteomes" id="UP000628984">
    <property type="component" value="Unassembled WGS sequence"/>
</dbReference>
<dbReference type="PANTHER" id="PTHR42850">
    <property type="entry name" value="METALLOPHOSPHOESTERASE"/>
    <property type="match status" value="1"/>
</dbReference>
<dbReference type="RefSeq" id="WP_189632263.1">
    <property type="nucleotide sequence ID" value="NZ_BMYQ01000001.1"/>
</dbReference>
<comment type="caution">
    <text evidence="3">The sequence shown here is derived from an EMBL/GenBank/DDBJ whole genome shotgun (WGS) entry which is preliminary data.</text>
</comment>
<dbReference type="GO" id="GO:0016791">
    <property type="term" value="F:phosphatase activity"/>
    <property type="evidence" value="ECO:0007669"/>
    <property type="project" value="TreeGrafter"/>
</dbReference>
<organism evidence="3 4">
    <name type="scientific">Gemmobacter lanyuensis</name>
    <dbReference type="NCBI Taxonomy" id="1054497"/>
    <lineage>
        <taxon>Bacteria</taxon>
        <taxon>Pseudomonadati</taxon>
        <taxon>Pseudomonadota</taxon>
        <taxon>Alphaproteobacteria</taxon>
        <taxon>Rhodobacterales</taxon>
        <taxon>Paracoccaceae</taxon>
        <taxon>Gemmobacter</taxon>
    </lineage>
</organism>
<evidence type="ECO:0000313" key="4">
    <source>
        <dbReference type="Proteomes" id="UP000628984"/>
    </source>
</evidence>
<gene>
    <name evidence="3" type="ORF">GCM10011452_05450</name>
</gene>
<dbReference type="EMBL" id="BMYQ01000001">
    <property type="protein sequence ID" value="GGW22323.1"/>
    <property type="molecule type" value="Genomic_DNA"/>
</dbReference>
<protein>
    <submittedName>
        <fullName evidence="3">Metallophosphoesterase</fullName>
    </submittedName>
</protein>
<dbReference type="PIRSF" id="PIRSF000883">
    <property type="entry name" value="Pesterase_MJ0912"/>
    <property type="match status" value="1"/>
</dbReference>
<name>A0A918MHQ0_9RHOB</name>
<dbReference type="AlphaFoldDB" id="A0A918MHQ0"/>
<dbReference type="InterPro" id="IPR024654">
    <property type="entry name" value="Calcineurin-like_PHP_lpxH"/>
</dbReference>
<evidence type="ECO:0000313" key="3">
    <source>
        <dbReference type="EMBL" id="GGW22323.1"/>
    </source>
</evidence>
<dbReference type="PANTHER" id="PTHR42850:SF2">
    <property type="entry name" value="BLL5683 PROTEIN"/>
    <property type="match status" value="1"/>
</dbReference>
<sequence>MRIAILSDIHANREAFAAVLKDVEQRRVEQIVMLGDIVGYGPDPEWCCEKARALVEAGAVAIKGNHDAAVAVPDTAMNITARRAMEWTRPRLSPEQQAFLSALPMQHRINDLHFVHASVNDMQDWIYVSNEQRAMPSFRVSDARVIFCGHVHVPHLFSCDMVGRVQEQRIPAGASTLPLIRSRRWLAVLGAVGQPRDGRALAAWCLYDSITNELTFHRVPYDTGATVAKLRGHGLPESLAMRLLMGA</sequence>
<accession>A0A918MHQ0</accession>
<dbReference type="InterPro" id="IPR050126">
    <property type="entry name" value="Ap4A_hydrolase"/>
</dbReference>
<dbReference type="GO" id="GO:0005737">
    <property type="term" value="C:cytoplasm"/>
    <property type="evidence" value="ECO:0007669"/>
    <property type="project" value="TreeGrafter"/>
</dbReference>
<evidence type="ECO:0000259" key="2">
    <source>
        <dbReference type="Pfam" id="PF12850"/>
    </source>
</evidence>
<reference evidence="3" key="1">
    <citation type="journal article" date="2014" name="Int. J. Syst. Evol. Microbiol.">
        <title>Complete genome sequence of Corynebacterium casei LMG S-19264T (=DSM 44701T), isolated from a smear-ripened cheese.</title>
        <authorList>
            <consortium name="US DOE Joint Genome Institute (JGI-PGF)"/>
            <person name="Walter F."/>
            <person name="Albersmeier A."/>
            <person name="Kalinowski J."/>
            <person name="Ruckert C."/>
        </authorList>
    </citation>
    <scope>NUCLEOTIDE SEQUENCE</scope>
    <source>
        <strain evidence="3">KCTC 23714</strain>
    </source>
</reference>
<proteinExistence type="inferred from homology"/>
<reference evidence="3" key="2">
    <citation type="submission" date="2020-09" db="EMBL/GenBank/DDBJ databases">
        <authorList>
            <person name="Sun Q."/>
            <person name="Kim S."/>
        </authorList>
    </citation>
    <scope>NUCLEOTIDE SEQUENCE</scope>
    <source>
        <strain evidence="3">KCTC 23714</strain>
    </source>
</reference>
<dbReference type="SUPFAM" id="SSF56300">
    <property type="entry name" value="Metallo-dependent phosphatases"/>
    <property type="match status" value="1"/>
</dbReference>
<keyword evidence="4" id="KW-1185">Reference proteome</keyword>
<evidence type="ECO:0000256" key="1">
    <source>
        <dbReference type="ARBA" id="ARBA00008950"/>
    </source>
</evidence>
<feature type="domain" description="Calcineurin-like phosphoesterase" evidence="2">
    <location>
        <begin position="1"/>
        <end position="199"/>
    </location>
</feature>